<reference evidence="2 3" key="1">
    <citation type="submission" date="2019-02" db="EMBL/GenBank/DDBJ databases">
        <title>Deep-cultivation of Planctomycetes and their phenomic and genomic characterization uncovers novel biology.</title>
        <authorList>
            <person name="Wiegand S."/>
            <person name="Jogler M."/>
            <person name="Boedeker C."/>
            <person name="Pinto D."/>
            <person name="Vollmers J."/>
            <person name="Rivas-Marin E."/>
            <person name="Kohn T."/>
            <person name="Peeters S.H."/>
            <person name="Heuer A."/>
            <person name="Rast P."/>
            <person name="Oberbeckmann S."/>
            <person name="Bunk B."/>
            <person name="Jeske O."/>
            <person name="Meyerdierks A."/>
            <person name="Storesund J.E."/>
            <person name="Kallscheuer N."/>
            <person name="Luecker S."/>
            <person name="Lage O.M."/>
            <person name="Pohl T."/>
            <person name="Merkel B.J."/>
            <person name="Hornburger P."/>
            <person name="Mueller R.-W."/>
            <person name="Bruemmer F."/>
            <person name="Labrenz M."/>
            <person name="Spormann A.M."/>
            <person name="Op den Camp H."/>
            <person name="Overmann J."/>
            <person name="Amann R."/>
            <person name="Jetten M.S.M."/>
            <person name="Mascher T."/>
            <person name="Medema M.H."/>
            <person name="Devos D.P."/>
            <person name="Kaster A.-K."/>
            <person name="Ovreas L."/>
            <person name="Rohde M."/>
            <person name="Galperin M.Y."/>
            <person name="Jogler C."/>
        </authorList>
    </citation>
    <scope>NUCLEOTIDE SEQUENCE [LARGE SCALE GENOMIC DNA]</scope>
    <source>
        <strain evidence="2 3">Poly30</strain>
    </source>
</reference>
<evidence type="ECO:0000256" key="1">
    <source>
        <dbReference type="SAM" id="SignalP"/>
    </source>
</evidence>
<sequence length="851" mass="95734" precursor="true">MRLRLRSLVFPAALFCAPCIASAATQESGPESAGSAPAIEALDAMDAMDAQDPLGMADPLGMDDGRSSEADYLIHARIDDVDPSDVDDGPAKQLTGELTLTWKNRSGEAVSDLWFHLYLNAYANNRSLHLTESGGKLRDFDVDRGYGWQKIRSIRVDGQDLTESLRFRVPSQAAPLDRTLISVDLPAPVPSGEDVTVEIEWESRLPRVRRRTGTKGDFMLLSHWFPKLAVYERDRGWRAHPFHMNTEFYADYGTYDVSIDLPQEYEGKIAATGAQVGDPVVEAGRVTTRFVAPAEGDRGAVDPVAARGSRRDTLVHGFAFTADPDYVVYEKPFRWDEWAQKYAEEVSEVSRALGRTAEELKGRDVLVRVMIHPEHEDQAERHWRATAATLFFYGLWYGPYPYSELTAVDPAWGASAARGMEYPTIFTAGTAMFNPLGGGSPEGVTVHEAGHQFWYGLVGNNEPEAAWLDEGLNSFTDSETMFREYGTSRASTRYLRMPLWGTMPTEAPSSSGIAGLLSLQDVKVPNPVHYALQKAGVKVQDEFAWLVPSELHMRPLAPASPIAFWRDQPQFTLVEETTDPRWADRSGYLRDPNSDPIETKVWDYLDRTSYVVNSYSRTAVALRSLQGLVGRDAFLKGMRKFAEDWRYRHPYPEDFYTSFQEGAGLDLQWYFDEVFRGTDTLDWEVRVSQTQEPKSEGWFLCEDGSWTAECSPESLADAAAKAAQDAAEAEARSDDEDAPKVPYLYDVVLRRGGGLILPVSVRVTFDSGEQETFEWTREMQGEKRWWRLPLIPSPRKIESVIIDPDRKWFMDRNMSDNQWFAEPDQLAAARWGERALTRASGLLQWFMSIGG</sequence>
<accession>A0A518ELS7</accession>
<proteinExistence type="predicted"/>
<name>A0A518ELS7_9BACT</name>
<dbReference type="InterPro" id="IPR027268">
    <property type="entry name" value="Peptidase_M4/M1_CTD_sf"/>
</dbReference>
<feature type="chain" id="PRO_5021764883" description="Peptidase M1 membrane alanine aminopeptidase domain-containing protein" evidence="1">
    <location>
        <begin position="24"/>
        <end position="851"/>
    </location>
</feature>
<dbReference type="Gene3D" id="1.10.390.10">
    <property type="entry name" value="Neutral Protease Domain 2"/>
    <property type="match status" value="2"/>
</dbReference>
<dbReference type="Proteomes" id="UP000320390">
    <property type="component" value="Chromosome"/>
</dbReference>
<dbReference type="CDD" id="cd09604">
    <property type="entry name" value="M1_APN_like"/>
    <property type="match status" value="1"/>
</dbReference>
<dbReference type="RefSeq" id="WP_145194473.1">
    <property type="nucleotide sequence ID" value="NZ_CP036434.1"/>
</dbReference>
<gene>
    <name evidence="2" type="ORF">Poly30_05420</name>
</gene>
<evidence type="ECO:0000313" key="3">
    <source>
        <dbReference type="Proteomes" id="UP000320390"/>
    </source>
</evidence>
<dbReference type="OrthoDB" id="9814383at2"/>
<evidence type="ECO:0000313" key="2">
    <source>
        <dbReference type="EMBL" id="QDV05047.1"/>
    </source>
</evidence>
<feature type="signal peptide" evidence="1">
    <location>
        <begin position="1"/>
        <end position="23"/>
    </location>
</feature>
<keyword evidence="1" id="KW-0732">Signal</keyword>
<protein>
    <recommendedName>
        <fullName evidence="4">Peptidase M1 membrane alanine aminopeptidase domain-containing protein</fullName>
    </recommendedName>
</protein>
<dbReference type="SUPFAM" id="SSF55486">
    <property type="entry name" value="Metalloproteases ('zincins'), catalytic domain"/>
    <property type="match status" value="2"/>
</dbReference>
<organism evidence="2 3">
    <name type="scientific">Saltatorellus ferox</name>
    <dbReference type="NCBI Taxonomy" id="2528018"/>
    <lineage>
        <taxon>Bacteria</taxon>
        <taxon>Pseudomonadati</taxon>
        <taxon>Planctomycetota</taxon>
        <taxon>Planctomycetia</taxon>
        <taxon>Planctomycetia incertae sedis</taxon>
        <taxon>Saltatorellus</taxon>
    </lineage>
</organism>
<keyword evidence="3" id="KW-1185">Reference proteome</keyword>
<dbReference type="EMBL" id="CP036434">
    <property type="protein sequence ID" value="QDV05047.1"/>
    <property type="molecule type" value="Genomic_DNA"/>
</dbReference>
<dbReference type="AlphaFoldDB" id="A0A518ELS7"/>
<evidence type="ECO:0008006" key="4">
    <source>
        <dbReference type="Google" id="ProtNLM"/>
    </source>
</evidence>